<dbReference type="InterPro" id="IPR050628">
    <property type="entry name" value="SNF2_RAD54_helicase_TF"/>
</dbReference>
<dbReference type="InterPro" id="IPR014001">
    <property type="entry name" value="Helicase_ATP-bd"/>
</dbReference>
<dbReference type="CDD" id="cd18793">
    <property type="entry name" value="SF2_C_SNF"/>
    <property type="match status" value="1"/>
</dbReference>
<evidence type="ECO:0000313" key="12">
    <source>
        <dbReference type="Proteomes" id="UP000078595"/>
    </source>
</evidence>
<evidence type="ECO:0000256" key="8">
    <source>
        <dbReference type="SAM" id="MobiDB-lite"/>
    </source>
</evidence>
<dbReference type="InterPro" id="IPR016197">
    <property type="entry name" value="Chromo-like_dom_sf"/>
</dbReference>
<feature type="compositionally biased region" description="Basic and acidic residues" evidence="8">
    <location>
        <begin position="1764"/>
        <end position="1788"/>
    </location>
</feature>
<gene>
    <name evidence="11" type="ORF">I303_100755</name>
</gene>
<sequence>MAIASPSASPARASLRRSASHRKIVDVDLTVDSEADGDSVRPLKTAPANGVKRKRIELSVTPESEQEANPPSGPVSAPSSDTDDGLDDEEYEVEYIVDSRYIKFRGKKNLEYLIHWTGYSKKDRSWTQASQFENDDPPVLAYYQKNPTKPGAESILGAEALSQITRNAASLNEATDSPASSRPSKNTSKPTPDRSNVKSAAKQADSSSTRRDAYTNGNSSHSQGEHTDAKSQKQVREKEKAQEKERTPNNKKPNPALGIKGFFTIPDKKTPTKSSASTSKDKENIVPTPDPSSDIDTDFKMHNASSARSTPRRSIAKKTETEMASKRKEKNMAKAKEPPAKRRKAATPDEDEEERQSSSDDDAGSDFVMDDEEEDGHDKAASDDDDGDFKSDAESEAADEEDEDEPEEEEVKKSTSRKVGGWNVKVKAPKKAPVNLNGYKTGVKPLGQKLDIRNAIKAMSEDLPPMNDIEIMFDHLVSRMPDIVQLVKRLNGRKLRVATMCSGTESPLLALNMIAKAIKAQHDLTLSFDHVFSCEIEPFKQAYIERNFSPPVLFRDVTELGKKKAHTAYGSLVEVPGNVDILIAGTSCVDYSNLNNVQQDIDANGESGRTFRGMLQWVKKHQPPIVILENVCNAPWDKVVGYFAQIDYDAQFTRLDTKEFYIPHTRTRVYLFATPCKKNDNSHLADKWANVVKDLRRPWSSPFEAFLLHTDDPNIHRARLDLASAKEQKDGTQRKATDWGRCESRHHRARQDEALGILRPLTSWQEAGVCKGLDWTWNDWLLAQTERVLDLLEISTLRMAKEGTDSGFKACIWNVSQNVDRQAGSSKTALASCLTPNMIPWVTTRGGPVTGREALALQGIPVRELLLTSENEDQLADLAGNAMTTTVVGASMLAALKIAVDRISAGQNAIADAAKIEEEAAINDDLVSKRIVGEENLEKHDLDLAKVAKADLQEILDLAERSSKHCQCEGQSGTASPIEECSACGYRACKACGGRPDHHYVPCQNVRVEPTDFEKRFKELLPMRVKIAGITQSSLSIVRQKAKELGKGTVDEKDWNLWSQAVIEGVNDAEFRFRYLKRQYTWTAVYEAPNATLDLFLQGQTPEWRLTIKAPPTENNNSRLRALLLHPVARLRFDTKGQDVLCGPWELCVPSRQSFQVEVNGRGKLVPTWQAALGLQAGLEKTQRWSQIEFVLPQEAEAALDRKLSGTYTLLPKCGQAMSSLHKKDTEPADKGLAQMYFFLDPTRCGESDDDSYVFSTSIERIDYGTERAVLAVLEPKWRESSKAQQQVRLDIRGGWVVCEQAHLTAVGGNTIVVAPQDQSSQSIKRDTATFAIPPSAGSISVNLTNEGCTHASALLSCRVPIDPAHSESMWRPNTWGEIDLLHQGNATFSNLAWITERLPPLDGLSKWTALADINAEGSACERCAPRPPKIHWIKKAGKLNKNGGKTKATIIAFEDKLEAGRYEHALKNRPAPFVVQLRLDKDIGSFRIGLNIVSLAHRALSRLPVNANKGQIKLSWKLTPGQVADVPEPPRVFILPSNKRDPEHAQPEGFKLPLRVEQLRSLWWMKEQEAATGKTHTFVEEEISEAALPSLGWRAEGKAERPVMIRGGVIADQVGYGKTIISLALIAESKNLPAPDPAPRGLIDLKATLIVVPGHLSKQWPSEITRFTGKMFNIIVIQNMRDLQLKSISDLSKADIIVMASEIFEADGYWERFEYLSSQPEDWLNDKQGGRFFSDRLETAYSTLRDQVQVLAEDGSEVLQQQMKDRQRSLKEESEKKKEAHKTSEFGKRMKGKAYRDKYDDVSSASKKKGNKTTVEDIEKWEASEGEEESEDEDELAAVPVPTFRNAKGTESFGNSNVHDNYKKLACPVMHMFRFRRVIADEFTYLDKKSLAALLRLSSCYKWVLSGTPPVSDFPAIRSIAAFMGIHLGMPDDAEGNAQAQKARAKEQTQAEKFHAFREIHSQAWHRRRDDLAQEFLNVFVRQNIAEIDDIPTVEHIHEIKLPASEGAVYLELEHHLQALEMQARRETKFKNVTQGDRNARLEEALVDSKTAEEALLKRCCHFTLDLTDKKRDAKSAQEACEHITGARSKQLIGCEEDLYRSINEAVALHCYIKKKGGFGPSTEKQHFKEWVDDSSDPAKHQGDSEAAERLIKVLAKCGIKNGVIPSDPVNGKAAKVEKGGKVDDVKWQLREQSHLLRKLSKELVARVRSLRFFEVVRKLQRNGSEARAVLEASECGHKPSTHPEKEMSVLSCCGHVSCLECMTRSADQQRCVKGSDCHSAVRHTNIVKVKSLGIEGELSSGRFGAKLQKLVDLIHSIPTNQRILVFLQWEDLAGKVSEALTSGKISHVTLSGSVKSRANTLDRFQQSDPDDTTDDRVLLLKVNDASAAGSNLTIANHVIFLGPLFTNSLLNYRAVETQAIGRIRRYGQEKKVHIHRLLALDTIDMTIFQSRRAELMAKPDYEVVPLEEYKGKKIVPKKKKVQNEDPVGVEVEVEVEVRVSPKKARMMNGLNSSQSEPIEID</sequence>
<dbReference type="Pfam" id="PF00385">
    <property type="entry name" value="Chromo"/>
    <property type="match status" value="1"/>
</dbReference>
<dbReference type="GO" id="GO:0005634">
    <property type="term" value="C:nucleus"/>
    <property type="evidence" value="ECO:0007669"/>
    <property type="project" value="TreeGrafter"/>
</dbReference>
<feature type="compositionally biased region" description="Basic and acidic residues" evidence="8">
    <location>
        <begin position="223"/>
        <end position="248"/>
    </location>
</feature>
<dbReference type="GO" id="GO:0006281">
    <property type="term" value="P:DNA repair"/>
    <property type="evidence" value="ECO:0007669"/>
    <property type="project" value="TreeGrafter"/>
</dbReference>
<organism evidence="11 12">
    <name type="scientific">Kwoniella dejecticola CBS 10117</name>
    <dbReference type="NCBI Taxonomy" id="1296121"/>
    <lineage>
        <taxon>Eukaryota</taxon>
        <taxon>Fungi</taxon>
        <taxon>Dikarya</taxon>
        <taxon>Basidiomycota</taxon>
        <taxon>Agaricomycotina</taxon>
        <taxon>Tremellomycetes</taxon>
        <taxon>Tremellales</taxon>
        <taxon>Cryptococcaceae</taxon>
        <taxon>Kwoniella</taxon>
    </lineage>
</organism>
<evidence type="ECO:0000259" key="9">
    <source>
        <dbReference type="PROSITE" id="PS50013"/>
    </source>
</evidence>
<dbReference type="Proteomes" id="UP000078595">
    <property type="component" value="Chromosome 1"/>
</dbReference>
<dbReference type="EMBL" id="CP144530">
    <property type="protein sequence ID" value="WWC58219.1"/>
    <property type="molecule type" value="Genomic_DNA"/>
</dbReference>
<reference evidence="11" key="2">
    <citation type="submission" date="2024-02" db="EMBL/GenBank/DDBJ databases">
        <title>Comparative genomics of Cryptococcus and Kwoniella reveals pathogenesis evolution and contrasting modes of karyotype evolution via chromosome fusion or intercentromeric recombination.</title>
        <authorList>
            <person name="Coelho M.A."/>
            <person name="David-Palma M."/>
            <person name="Shea T."/>
            <person name="Bowers K."/>
            <person name="McGinley-Smith S."/>
            <person name="Mohammad A.W."/>
            <person name="Gnirke A."/>
            <person name="Yurkov A.M."/>
            <person name="Nowrousian M."/>
            <person name="Sun S."/>
            <person name="Cuomo C.A."/>
            <person name="Heitman J."/>
        </authorList>
    </citation>
    <scope>NUCLEOTIDE SEQUENCE</scope>
    <source>
        <strain evidence="11">CBS 10117</strain>
    </source>
</reference>
<dbReference type="InterPro" id="IPR049730">
    <property type="entry name" value="SNF2/RAD54-like_C"/>
</dbReference>
<dbReference type="InterPro" id="IPR038718">
    <property type="entry name" value="SNF2-like_sf"/>
</dbReference>
<dbReference type="InterPro" id="IPR001650">
    <property type="entry name" value="Helicase_C-like"/>
</dbReference>
<dbReference type="InterPro" id="IPR023780">
    <property type="entry name" value="Chromo_domain"/>
</dbReference>
<feature type="domain" description="Chromo" evidence="9">
    <location>
        <begin position="91"/>
        <end position="154"/>
    </location>
</feature>
<dbReference type="PANTHER" id="PTHR45626:SF26">
    <property type="entry name" value="FAMILY HELICASE, PUTATIVE (AFU_ORTHOLOGUE AFUA_2G09120)-RELATED"/>
    <property type="match status" value="1"/>
</dbReference>
<evidence type="ECO:0000256" key="5">
    <source>
        <dbReference type="ARBA" id="ARBA00022801"/>
    </source>
</evidence>
<feature type="compositionally biased region" description="Basic and acidic residues" evidence="8">
    <location>
        <begin position="317"/>
        <end position="340"/>
    </location>
</feature>
<dbReference type="GeneID" id="28964456"/>
<evidence type="ECO:0000256" key="1">
    <source>
        <dbReference type="ARBA" id="ARBA00022603"/>
    </source>
</evidence>
<accession>A0AAJ8MDY8</accession>
<feature type="compositionally biased region" description="Acidic residues" evidence="8">
    <location>
        <begin position="394"/>
        <end position="409"/>
    </location>
</feature>
<keyword evidence="1" id="KW-0489">Methyltransferase</keyword>
<feature type="region of interest" description="Disordered" evidence="8">
    <location>
        <begin position="1"/>
        <end position="20"/>
    </location>
</feature>
<feature type="region of interest" description="Disordered" evidence="8">
    <location>
        <begin position="1761"/>
        <end position="1788"/>
    </location>
</feature>
<dbReference type="SMART" id="SM00487">
    <property type="entry name" value="DEXDc"/>
    <property type="match status" value="1"/>
</dbReference>
<keyword evidence="6" id="KW-0067">ATP-binding</keyword>
<keyword evidence="5" id="KW-0378">Hydrolase</keyword>
<dbReference type="SUPFAM" id="SSF53335">
    <property type="entry name" value="S-adenosyl-L-methionine-dependent methyltransferases"/>
    <property type="match status" value="1"/>
</dbReference>
<keyword evidence="12" id="KW-1185">Reference proteome</keyword>
<evidence type="ECO:0000256" key="6">
    <source>
        <dbReference type="ARBA" id="ARBA00022840"/>
    </source>
</evidence>
<dbReference type="Pfam" id="PF00271">
    <property type="entry name" value="Helicase_C"/>
    <property type="match status" value="1"/>
</dbReference>
<dbReference type="InterPro" id="IPR027417">
    <property type="entry name" value="P-loop_NTPase"/>
</dbReference>
<protein>
    <recommendedName>
        <fullName evidence="13">DNA repair protein Rad8</fullName>
    </recommendedName>
</protein>
<dbReference type="CDD" id="cd00024">
    <property type="entry name" value="CD_CSD"/>
    <property type="match status" value="1"/>
</dbReference>
<evidence type="ECO:0000256" key="7">
    <source>
        <dbReference type="ARBA" id="ARBA00023242"/>
    </source>
</evidence>
<proteinExistence type="predicted"/>
<dbReference type="SMART" id="SM00298">
    <property type="entry name" value="CHROMO"/>
    <property type="match status" value="1"/>
</dbReference>
<dbReference type="Gene3D" id="2.40.50.40">
    <property type="match status" value="1"/>
</dbReference>
<feature type="compositionally biased region" description="Polar residues" evidence="8">
    <location>
        <begin position="167"/>
        <end position="190"/>
    </location>
</feature>
<dbReference type="PROSITE" id="PS50013">
    <property type="entry name" value="CHROMO_2"/>
    <property type="match status" value="1"/>
</dbReference>
<dbReference type="GO" id="GO:0008168">
    <property type="term" value="F:methyltransferase activity"/>
    <property type="evidence" value="ECO:0007669"/>
    <property type="project" value="UniProtKB-KW"/>
</dbReference>
<evidence type="ECO:0000256" key="3">
    <source>
        <dbReference type="ARBA" id="ARBA00022737"/>
    </source>
</evidence>
<evidence type="ECO:0000256" key="4">
    <source>
        <dbReference type="ARBA" id="ARBA00022741"/>
    </source>
</evidence>
<dbReference type="SUPFAM" id="SSF54160">
    <property type="entry name" value="Chromo domain-like"/>
    <property type="match status" value="1"/>
</dbReference>
<keyword evidence="4" id="KW-0547">Nucleotide-binding</keyword>
<dbReference type="Pfam" id="PF00176">
    <property type="entry name" value="SNF2-rel_dom"/>
    <property type="match status" value="1"/>
</dbReference>
<keyword evidence="7" id="KW-0539">Nucleus</keyword>
<feature type="region of interest" description="Disordered" evidence="8">
    <location>
        <begin position="167"/>
        <end position="418"/>
    </location>
</feature>
<keyword evidence="3" id="KW-0677">Repeat</keyword>
<feature type="compositionally biased region" description="Basic and acidic residues" evidence="8">
    <location>
        <begin position="376"/>
        <end position="393"/>
    </location>
</feature>
<feature type="compositionally biased region" description="Low complexity" evidence="8">
    <location>
        <begin position="1"/>
        <end position="13"/>
    </location>
</feature>
<evidence type="ECO:0000313" key="11">
    <source>
        <dbReference type="EMBL" id="WWC58219.1"/>
    </source>
</evidence>
<feature type="domain" description="Helicase C-terminal" evidence="10">
    <location>
        <begin position="2308"/>
        <end position="2474"/>
    </location>
</feature>
<reference evidence="11" key="1">
    <citation type="submission" date="2013-07" db="EMBL/GenBank/DDBJ databases">
        <authorList>
            <consortium name="The Broad Institute Genome Sequencing Platform"/>
            <person name="Cuomo C."/>
            <person name="Litvintseva A."/>
            <person name="Chen Y."/>
            <person name="Heitman J."/>
            <person name="Sun S."/>
            <person name="Springer D."/>
            <person name="Dromer F."/>
            <person name="Young S.K."/>
            <person name="Zeng Q."/>
            <person name="Gargeya S."/>
            <person name="Fitzgerald M."/>
            <person name="Abouelleil A."/>
            <person name="Alvarado L."/>
            <person name="Berlin A.M."/>
            <person name="Chapman S.B."/>
            <person name="Dewar J."/>
            <person name="Goldberg J."/>
            <person name="Griggs A."/>
            <person name="Gujja S."/>
            <person name="Hansen M."/>
            <person name="Howarth C."/>
            <person name="Imamovic A."/>
            <person name="Larimer J."/>
            <person name="McCowan C."/>
            <person name="Murphy C."/>
            <person name="Pearson M."/>
            <person name="Priest M."/>
            <person name="Roberts A."/>
            <person name="Saif S."/>
            <person name="Shea T."/>
            <person name="Sykes S."/>
            <person name="Wortman J."/>
            <person name="Nusbaum C."/>
            <person name="Birren B."/>
        </authorList>
    </citation>
    <scope>NUCLEOTIDE SEQUENCE</scope>
    <source>
        <strain evidence="11">CBS 10117</strain>
    </source>
</reference>
<dbReference type="KEGG" id="kdj:28964456"/>
<feature type="region of interest" description="Disordered" evidence="8">
    <location>
        <begin position="123"/>
        <end position="153"/>
    </location>
</feature>
<dbReference type="GO" id="GO:0032259">
    <property type="term" value="P:methylation"/>
    <property type="evidence" value="ECO:0007669"/>
    <property type="project" value="UniProtKB-KW"/>
</dbReference>
<dbReference type="PROSITE" id="PS51194">
    <property type="entry name" value="HELICASE_CTER"/>
    <property type="match status" value="1"/>
</dbReference>
<dbReference type="Gene3D" id="3.40.50.150">
    <property type="entry name" value="Vaccinia Virus protein VP39"/>
    <property type="match status" value="1"/>
</dbReference>
<dbReference type="InterPro" id="IPR000330">
    <property type="entry name" value="SNF2_N"/>
</dbReference>
<dbReference type="PANTHER" id="PTHR45626">
    <property type="entry name" value="TRANSCRIPTION TERMINATION FACTOR 2-RELATED"/>
    <property type="match status" value="1"/>
</dbReference>
<dbReference type="GO" id="GO:0006338">
    <property type="term" value="P:chromatin remodeling"/>
    <property type="evidence" value="ECO:0007669"/>
    <property type="project" value="UniProtKB-ARBA"/>
</dbReference>
<dbReference type="InterPro" id="IPR001525">
    <property type="entry name" value="C5_MeTfrase"/>
</dbReference>
<dbReference type="GO" id="GO:0005524">
    <property type="term" value="F:ATP binding"/>
    <property type="evidence" value="ECO:0007669"/>
    <property type="project" value="UniProtKB-KW"/>
</dbReference>
<dbReference type="InterPro" id="IPR029063">
    <property type="entry name" value="SAM-dependent_MTases_sf"/>
</dbReference>
<evidence type="ECO:0000259" key="10">
    <source>
        <dbReference type="PROSITE" id="PS51194"/>
    </source>
</evidence>
<dbReference type="RefSeq" id="XP_065824266.1">
    <property type="nucleotide sequence ID" value="XM_065968194.1"/>
</dbReference>
<dbReference type="InterPro" id="IPR000953">
    <property type="entry name" value="Chromo/chromo_shadow_dom"/>
</dbReference>
<evidence type="ECO:0008006" key="13">
    <source>
        <dbReference type="Google" id="ProtNLM"/>
    </source>
</evidence>
<evidence type="ECO:0000256" key="2">
    <source>
        <dbReference type="ARBA" id="ARBA00022679"/>
    </source>
</evidence>
<dbReference type="Gene3D" id="3.40.50.300">
    <property type="entry name" value="P-loop containing nucleotide triphosphate hydrolases"/>
    <property type="match status" value="1"/>
</dbReference>
<dbReference type="SUPFAM" id="SSF52540">
    <property type="entry name" value="P-loop containing nucleoside triphosphate hydrolases"/>
    <property type="match status" value="2"/>
</dbReference>
<dbReference type="Pfam" id="PF00145">
    <property type="entry name" value="DNA_methylase"/>
    <property type="match status" value="1"/>
</dbReference>
<name>A0AAJ8MDY8_9TREE</name>
<feature type="compositionally biased region" description="Acidic residues" evidence="8">
    <location>
        <begin position="348"/>
        <end position="375"/>
    </location>
</feature>
<keyword evidence="2" id="KW-0808">Transferase</keyword>
<dbReference type="Gene3D" id="3.40.50.10810">
    <property type="entry name" value="Tandem AAA-ATPase domain"/>
    <property type="match status" value="1"/>
</dbReference>
<feature type="region of interest" description="Disordered" evidence="8">
    <location>
        <begin position="31"/>
        <end position="89"/>
    </location>
</feature>
<dbReference type="GO" id="GO:0008094">
    <property type="term" value="F:ATP-dependent activity, acting on DNA"/>
    <property type="evidence" value="ECO:0007669"/>
    <property type="project" value="UniProtKB-ARBA"/>
</dbReference>
<dbReference type="GO" id="GO:0016787">
    <property type="term" value="F:hydrolase activity"/>
    <property type="evidence" value="ECO:0007669"/>
    <property type="project" value="UniProtKB-KW"/>
</dbReference>